<comment type="caution">
    <text evidence="2">The sequence shown here is derived from an EMBL/GenBank/DDBJ whole genome shotgun (WGS) entry which is preliminary data.</text>
</comment>
<proteinExistence type="predicted"/>
<organism evidence="2 3">
    <name type="scientific">Purpureocillium lilacinum</name>
    <name type="common">Paecilomyces lilacinus</name>
    <dbReference type="NCBI Taxonomy" id="33203"/>
    <lineage>
        <taxon>Eukaryota</taxon>
        <taxon>Fungi</taxon>
        <taxon>Dikarya</taxon>
        <taxon>Ascomycota</taxon>
        <taxon>Pezizomycotina</taxon>
        <taxon>Sordariomycetes</taxon>
        <taxon>Hypocreomycetidae</taxon>
        <taxon>Hypocreales</taxon>
        <taxon>Ophiocordycipitaceae</taxon>
        <taxon>Purpureocillium</taxon>
    </lineage>
</organism>
<keyword evidence="3" id="KW-1185">Reference proteome</keyword>
<accession>A0ABR0BGR7</accession>
<evidence type="ECO:0000313" key="3">
    <source>
        <dbReference type="Proteomes" id="UP001287286"/>
    </source>
</evidence>
<gene>
    <name evidence="2" type="ORF">Purlil1_12483</name>
</gene>
<feature type="compositionally biased region" description="Basic and acidic residues" evidence="1">
    <location>
        <begin position="178"/>
        <end position="192"/>
    </location>
</feature>
<protein>
    <submittedName>
        <fullName evidence="2">Uncharacterized protein</fullName>
    </submittedName>
</protein>
<dbReference type="Proteomes" id="UP001287286">
    <property type="component" value="Unassembled WGS sequence"/>
</dbReference>
<feature type="compositionally biased region" description="Polar residues" evidence="1">
    <location>
        <begin position="206"/>
        <end position="220"/>
    </location>
</feature>
<evidence type="ECO:0000256" key="1">
    <source>
        <dbReference type="SAM" id="MobiDB-lite"/>
    </source>
</evidence>
<evidence type="ECO:0000313" key="2">
    <source>
        <dbReference type="EMBL" id="KAK4077180.1"/>
    </source>
</evidence>
<feature type="region of interest" description="Disordered" evidence="1">
    <location>
        <begin position="177"/>
        <end position="250"/>
    </location>
</feature>
<reference evidence="2 3" key="1">
    <citation type="journal article" date="2024" name="Microbiol. Resour. Announc.">
        <title>Genome annotations for the ascomycete fungi Trichoderma harzianum, Trichoderma aggressivum, and Purpureocillium lilacinum.</title>
        <authorList>
            <person name="Beijen E.P.W."/>
            <person name="Ohm R.A."/>
        </authorList>
    </citation>
    <scope>NUCLEOTIDE SEQUENCE [LARGE SCALE GENOMIC DNA]</scope>
    <source>
        <strain evidence="2 3">CBS 150709</strain>
    </source>
</reference>
<name>A0ABR0BGR7_PURLI</name>
<dbReference type="EMBL" id="JAWRVI010000107">
    <property type="protein sequence ID" value="KAK4077180.1"/>
    <property type="molecule type" value="Genomic_DNA"/>
</dbReference>
<feature type="compositionally biased region" description="Low complexity" evidence="1">
    <location>
        <begin position="231"/>
        <end position="240"/>
    </location>
</feature>
<sequence>MSPSQSKRLRWRKQAIAQYDQTTARDALARVKQGGQAKNDTHVRKVIEDTAESRYCSPDSPLGQLSLEAFVALALSFTSAEWSALKKDPISYQEALDYFLCDKFDLGKWWTYWRNLQVVRPALAKIFLLGMFLSLGCYPANEKAEVTCTYWQKDVTSLIDGVTHITSSLPLSELVESTSERASKRPKADSLHHGLRSAHNRETREWSGTVTPTADPTSAPTVLDGEDRQRQSQTSPQRTSHNFNVSGKRKYCKPPILQTDVTSVPAGTRLADGSSPTVGQSSPQGLSSGGTGKENPATMKSKVLRYMLARQPKLGKNIQRYVQDLTPERLRDLFTTIFNPIGLHHHELKDALADLWYCLASAEAYVMEAELNIPRSTCMCMEVDREGDYEVKVKVGRHEGLRFIRKYQLLFHTNFELSVTDLL</sequence>
<feature type="region of interest" description="Disordered" evidence="1">
    <location>
        <begin position="266"/>
        <end position="298"/>
    </location>
</feature>